<evidence type="ECO:0000256" key="3">
    <source>
        <dbReference type="ARBA" id="ARBA00023157"/>
    </source>
</evidence>
<dbReference type="PANTHER" id="PTHR24256">
    <property type="entry name" value="TRYPTASE-RELATED"/>
    <property type="match status" value="1"/>
</dbReference>
<keyword evidence="8" id="KW-0732">Signal</keyword>
<reference evidence="10" key="1">
    <citation type="journal article" date="2023" name="Genome Biol. Evol.">
        <title>Long-read-based Genome Assembly of Drosophila gunungcola Reveals Fewer Chemosensory Genes in Flower-breeding Species.</title>
        <authorList>
            <person name="Negi A."/>
            <person name="Liao B.Y."/>
            <person name="Yeh S.D."/>
        </authorList>
    </citation>
    <scope>NUCLEOTIDE SEQUENCE</scope>
    <source>
        <strain evidence="10">Sukarami</strain>
    </source>
</reference>
<evidence type="ECO:0000256" key="8">
    <source>
        <dbReference type="SAM" id="SignalP"/>
    </source>
</evidence>
<dbReference type="CDD" id="cd00190">
    <property type="entry name" value="Tryp_SPc"/>
    <property type="match status" value="1"/>
</dbReference>
<dbReference type="FunFam" id="2.40.10.10:FF:000038">
    <property type="entry name" value="Serine protease"/>
    <property type="match status" value="1"/>
</dbReference>
<evidence type="ECO:0000256" key="6">
    <source>
        <dbReference type="ARBA" id="ARBA00076468"/>
    </source>
</evidence>
<dbReference type="GO" id="GO:0004252">
    <property type="term" value="F:serine-type endopeptidase activity"/>
    <property type="evidence" value="ECO:0007669"/>
    <property type="project" value="InterPro"/>
</dbReference>
<dbReference type="GO" id="GO:0006508">
    <property type="term" value="P:proteolysis"/>
    <property type="evidence" value="ECO:0007669"/>
    <property type="project" value="InterPro"/>
</dbReference>
<dbReference type="PROSITE" id="PS50240">
    <property type="entry name" value="TRYPSIN_DOM"/>
    <property type="match status" value="1"/>
</dbReference>
<sequence length="542" mass="60184">MVPLHGLLFYFILGLQLTISEVMARFCGGSLENECVLRPNCKIGTENGKPIIDFQELQGGNRGCATTETCCPKSEVRKISSMNNWYPFQRNCGNVNSMGLTFTIRGFDDLAQEAELPWMVALLDATRLQYKAAGSLIAPDVVLTATHVTQKVNEGQLIVRAGEWDFNTKTEQQKHVDVAIRKIVRHPDFSISTGANNVALLFLEGPLELSRHINIICLPPPNRNFIRDRCFVSGWGKKHIEDNNYMNILKKIEVPIVDRYTCERQLHELLRYSSDFRLDDTLMCAGGEIGKDSCDGDGGAPLFCPIRGDPQRFEQAGIVAFGIGCGEAIPAVYTDVSKMSGWITQQIEANLIGKQPQPNYGWKNTKSAEDPESTEFPGVPKDCQKDNEDANEDIKPLTNRVSQEFATGTSSALSAQQNGRKRTLFQGSSTSTGFETPTKRARLSVLKVNMVSPFSMNRNKEIKSVVVDGDSRSEVSYEIPPNVDQQVVLPELHEGLVEPENQIQEDSFPIQIEARECRETSTNTDISIPPNGNTLRKGCSIM</sequence>
<evidence type="ECO:0000256" key="7">
    <source>
        <dbReference type="SAM" id="MobiDB-lite"/>
    </source>
</evidence>
<protein>
    <recommendedName>
        <fullName evidence="5">Phenoloxidase-activating factor 2</fullName>
    </recommendedName>
    <alternativeName>
        <fullName evidence="6">Prophenoloxidase-activating factor II</fullName>
    </alternativeName>
</protein>
<evidence type="ECO:0000313" key="11">
    <source>
        <dbReference type="Proteomes" id="UP001059596"/>
    </source>
</evidence>
<feature type="signal peptide" evidence="8">
    <location>
        <begin position="1"/>
        <end position="24"/>
    </location>
</feature>
<feature type="chain" id="PRO_5040448973" description="Phenoloxidase-activating factor 2" evidence="8">
    <location>
        <begin position="25"/>
        <end position="542"/>
    </location>
</feature>
<dbReference type="SUPFAM" id="SSF50494">
    <property type="entry name" value="Trypsin-like serine proteases"/>
    <property type="match status" value="1"/>
</dbReference>
<dbReference type="InterPro" id="IPR043504">
    <property type="entry name" value="Peptidase_S1_PA_chymotrypsin"/>
</dbReference>
<comment type="subcellular location">
    <subcellularLocation>
        <location evidence="1">Secreted</location>
    </subcellularLocation>
</comment>
<dbReference type="EMBL" id="JAMKOV010000002">
    <property type="protein sequence ID" value="KAI8042663.1"/>
    <property type="molecule type" value="Genomic_DNA"/>
</dbReference>
<evidence type="ECO:0000259" key="9">
    <source>
        <dbReference type="PROSITE" id="PS50240"/>
    </source>
</evidence>
<evidence type="ECO:0000256" key="5">
    <source>
        <dbReference type="ARBA" id="ARBA00068096"/>
    </source>
</evidence>
<proteinExistence type="inferred from homology"/>
<dbReference type="AlphaFoldDB" id="A0A9P9YT63"/>
<feature type="domain" description="Peptidase S1" evidence="9">
    <location>
        <begin position="103"/>
        <end position="348"/>
    </location>
</feature>
<evidence type="ECO:0000256" key="2">
    <source>
        <dbReference type="ARBA" id="ARBA00022525"/>
    </source>
</evidence>
<feature type="region of interest" description="Disordered" evidence="7">
    <location>
        <begin position="358"/>
        <end position="386"/>
    </location>
</feature>
<organism evidence="10 11">
    <name type="scientific">Drosophila gunungcola</name>
    <name type="common">fruit fly</name>
    <dbReference type="NCBI Taxonomy" id="103775"/>
    <lineage>
        <taxon>Eukaryota</taxon>
        <taxon>Metazoa</taxon>
        <taxon>Ecdysozoa</taxon>
        <taxon>Arthropoda</taxon>
        <taxon>Hexapoda</taxon>
        <taxon>Insecta</taxon>
        <taxon>Pterygota</taxon>
        <taxon>Neoptera</taxon>
        <taxon>Endopterygota</taxon>
        <taxon>Diptera</taxon>
        <taxon>Brachycera</taxon>
        <taxon>Muscomorpha</taxon>
        <taxon>Ephydroidea</taxon>
        <taxon>Drosophilidae</taxon>
        <taxon>Drosophila</taxon>
        <taxon>Sophophora</taxon>
    </lineage>
</organism>
<dbReference type="InterPro" id="IPR001314">
    <property type="entry name" value="Peptidase_S1A"/>
</dbReference>
<dbReference type="InterPro" id="IPR001254">
    <property type="entry name" value="Trypsin_dom"/>
</dbReference>
<accession>A0A9P9YT63</accession>
<gene>
    <name evidence="10" type="ORF">M5D96_003980</name>
</gene>
<dbReference type="Pfam" id="PF00089">
    <property type="entry name" value="Trypsin"/>
    <property type="match status" value="1"/>
</dbReference>
<name>A0A9P9YT63_9MUSC</name>
<dbReference type="Proteomes" id="UP001059596">
    <property type="component" value="Unassembled WGS sequence"/>
</dbReference>
<dbReference type="InterPro" id="IPR009003">
    <property type="entry name" value="Peptidase_S1_PA"/>
</dbReference>
<evidence type="ECO:0000313" key="10">
    <source>
        <dbReference type="EMBL" id="KAI8042663.1"/>
    </source>
</evidence>
<dbReference type="InterPro" id="IPR051487">
    <property type="entry name" value="Ser/Thr_Proteases_Immune/Dev"/>
</dbReference>
<keyword evidence="11" id="KW-1185">Reference proteome</keyword>
<keyword evidence="3" id="KW-1015">Disulfide bond</keyword>
<evidence type="ECO:0000256" key="1">
    <source>
        <dbReference type="ARBA" id="ARBA00004613"/>
    </source>
</evidence>
<dbReference type="GO" id="GO:0005576">
    <property type="term" value="C:extracellular region"/>
    <property type="evidence" value="ECO:0007669"/>
    <property type="project" value="UniProtKB-SubCell"/>
</dbReference>
<dbReference type="Gene3D" id="2.40.10.10">
    <property type="entry name" value="Trypsin-like serine proteases"/>
    <property type="match status" value="2"/>
</dbReference>
<dbReference type="SMART" id="SM00020">
    <property type="entry name" value="Tryp_SPc"/>
    <property type="match status" value="1"/>
</dbReference>
<evidence type="ECO:0000256" key="4">
    <source>
        <dbReference type="ARBA" id="ARBA00024195"/>
    </source>
</evidence>
<keyword evidence="2" id="KW-0964">Secreted</keyword>
<comment type="caution">
    <text evidence="10">The sequence shown here is derived from an EMBL/GenBank/DDBJ whole genome shotgun (WGS) entry which is preliminary data.</text>
</comment>
<dbReference type="PRINTS" id="PR00722">
    <property type="entry name" value="CHYMOTRYPSIN"/>
</dbReference>
<comment type="similarity">
    <text evidence="4">Belongs to the peptidase S1 family. CLIP subfamily.</text>
</comment>